<dbReference type="Proteomes" id="UP001591681">
    <property type="component" value="Unassembled WGS sequence"/>
</dbReference>
<accession>A0ABD1JSB1</accession>
<reference evidence="2 3" key="1">
    <citation type="submission" date="2024-09" db="EMBL/GenBank/DDBJ databases">
        <title>A chromosome-level genome assembly of Gray's grenadier anchovy, Coilia grayii.</title>
        <authorList>
            <person name="Fu Z."/>
        </authorList>
    </citation>
    <scope>NUCLEOTIDE SEQUENCE [LARGE SCALE GENOMIC DNA]</scope>
    <source>
        <strain evidence="2">G4</strain>
        <tissue evidence="2">Muscle</tissue>
    </source>
</reference>
<dbReference type="Pfam" id="PF00615">
    <property type="entry name" value="RGS"/>
    <property type="match status" value="1"/>
</dbReference>
<evidence type="ECO:0000259" key="1">
    <source>
        <dbReference type="PROSITE" id="PS50132"/>
    </source>
</evidence>
<dbReference type="AlphaFoldDB" id="A0ABD1JSB1"/>
<protein>
    <recommendedName>
        <fullName evidence="1">RGS domain-containing protein</fullName>
    </recommendedName>
</protein>
<comment type="caution">
    <text evidence="2">The sequence shown here is derived from an EMBL/GenBank/DDBJ whole genome shotgun (WGS) entry which is preliminary data.</text>
</comment>
<dbReference type="InterPro" id="IPR036305">
    <property type="entry name" value="RGS_sf"/>
</dbReference>
<dbReference type="EMBL" id="JBHFQA010000012">
    <property type="protein sequence ID" value="KAL2089760.1"/>
    <property type="molecule type" value="Genomic_DNA"/>
</dbReference>
<sequence length="205" mass="22974">MCKGLAALPATCLKSAKDIKHRIGFLLQKPDPPPEQRAVKEKTPAVKGIDPVDVEKWKSSFSNVINDKAGQATFTAFLKSEFSQENIEFWLACEEYKKTSADKMPDKAKQIFDQYVDMDSPSEVNLDSATREETRRNLSAPDVTCFDEAQSKIVTLMEKDSYRRFLKSKLFLELCQSPVSGTCCGLDKGAKRNLTHSSHFLPLCA</sequence>
<evidence type="ECO:0000313" key="3">
    <source>
        <dbReference type="Proteomes" id="UP001591681"/>
    </source>
</evidence>
<keyword evidence="3" id="KW-1185">Reference proteome</keyword>
<dbReference type="FunFam" id="1.10.167.10:FF:000001">
    <property type="entry name" value="Putative regulator of g-protein signaling 12"/>
    <property type="match status" value="1"/>
</dbReference>
<dbReference type="InterPro" id="IPR044926">
    <property type="entry name" value="RGS_subdomain_2"/>
</dbReference>
<feature type="domain" description="RGS" evidence="1">
    <location>
        <begin position="60"/>
        <end position="175"/>
    </location>
</feature>
<dbReference type="SUPFAM" id="SSF48097">
    <property type="entry name" value="Regulator of G-protein signaling, RGS"/>
    <property type="match status" value="1"/>
</dbReference>
<proteinExistence type="predicted"/>
<evidence type="ECO:0000313" key="2">
    <source>
        <dbReference type="EMBL" id="KAL2089760.1"/>
    </source>
</evidence>
<gene>
    <name evidence="2" type="ORF">ACEWY4_014448</name>
</gene>
<organism evidence="2 3">
    <name type="scientific">Coilia grayii</name>
    <name type="common">Gray's grenadier anchovy</name>
    <dbReference type="NCBI Taxonomy" id="363190"/>
    <lineage>
        <taxon>Eukaryota</taxon>
        <taxon>Metazoa</taxon>
        <taxon>Chordata</taxon>
        <taxon>Craniata</taxon>
        <taxon>Vertebrata</taxon>
        <taxon>Euteleostomi</taxon>
        <taxon>Actinopterygii</taxon>
        <taxon>Neopterygii</taxon>
        <taxon>Teleostei</taxon>
        <taxon>Clupei</taxon>
        <taxon>Clupeiformes</taxon>
        <taxon>Clupeoidei</taxon>
        <taxon>Engraulidae</taxon>
        <taxon>Coilinae</taxon>
        <taxon>Coilia</taxon>
    </lineage>
</organism>
<dbReference type="PROSITE" id="PS50132">
    <property type="entry name" value="RGS"/>
    <property type="match status" value="1"/>
</dbReference>
<dbReference type="PRINTS" id="PR01301">
    <property type="entry name" value="RGSPROTEIN"/>
</dbReference>
<dbReference type="PANTHER" id="PTHR10845:SF184">
    <property type="entry name" value="REGULATOR OF G-PROTEIN SIGNALING 4"/>
    <property type="match status" value="1"/>
</dbReference>
<dbReference type="Gene3D" id="1.10.167.10">
    <property type="entry name" value="Regulator of G-protein Signalling 4, domain 2"/>
    <property type="match status" value="1"/>
</dbReference>
<dbReference type="PANTHER" id="PTHR10845">
    <property type="entry name" value="REGULATOR OF G PROTEIN SIGNALING"/>
    <property type="match status" value="1"/>
</dbReference>
<dbReference type="SMART" id="SM00315">
    <property type="entry name" value="RGS"/>
    <property type="match status" value="1"/>
</dbReference>
<dbReference type="InterPro" id="IPR016137">
    <property type="entry name" value="RGS"/>
</dbReference>
<name>A0ABD1JSB1_9TELE</name>